<dbReference type="AlphaFoldDB" id="A0AAF0ENH3"/>
<evidence type="ECO:0000313" key="2">
    <source>
        <dbReference type="EMBL" id="WFD25981.1"/>
    </source>
</evidence>
<gene>
    <name evidence="2" type="ORF">MNAN1_000954</name>
</gene>
<protein>
    <submittedName>
        <fullName evidence="2">Uncharacterized protein</fullName>
    </submittedName>
</protein>
<evidence type="ECO:0000313" key="3">
    <source>
        <dbReference type="Proteomes" id="UP001213623"/>
    </source>
</evidence>
<feature type="compositionally biased region" description="Acidic residues" evidence="1">
    <location>
        <begin position="51"/>
        <end position="69"/>
    </location>
</feature>
<feature type="compositionally biased region" description="Basic and acidic residues" evidence="1">
    <location>
        <begin position="70"/>
        <end position="80"/>
    </location>
</feature>
<sequence>MREGLERRKQQGLPIDENVEKEVNAQLASATKPSETVQRSESKFPRTMTVDDIEDVQISGEDDWDGEDTAEARRQRERAHLSSVEEQDIVDTHHQDDFDLEGQHFEKDHDEEDSKYPLIEEWIEGHNIVVNITEKELDEPETIVIPIHPDDYEAVKESQSPLRSFIYKYEDKLTDRLAWNEKRKLSDLTMREIQQKNLMKKVANTALSFEKRLHKGHKRTEDDRESVYPELEVVNVHPNGKIVDV</sequence>
<organism evidence="2 3">
    <name type="scientific">Malassezia nana</name>
    <dbReference type="NCBI Taxonomy" id="180528"/>
    <lineage>
        <taxon>Eukaryota</taxon>
        <taxon>Fungi</taxon>
        <taxon>Dikarya</taxon>
        <taxon>Basidiomycota</taxon>
        <taxon>Ustilaginomycotina</taxon>
        <taxon>Malasseziomycetes</taxon>
        <taxon>Malasseziales</taxon>
        <taxon>Malasseziaceae</taxon>
        <taxon>Malassezia</taxon>
    </lineage>
</organism>
<feature type="compositionally biased region" description="Polar residues" evidence="1">
    <location>
        <begin position="26"/>
        <end position="37"/>
    </location>
</feature>
<feature type="region of interest" description="Disordered" evidence="1">
    <location>
        <begin position="26"/>
        <end position="92"/>
    </location>
</feature>
<name>A0AAF0ENH3_9BASI</name>
<keyword evidence="3" id="KW-1185">Reference proteome</keyword>
<dbReference type="Proteomes" id="UP001213623">
    <property type="component" value="Chromosome 2"/>
</dbReference>
<proteinExistence type="predicted"/>
<evidence type="ECO:0000256" key="1">
    <source>
        <dbReference type="SAM" id="MobiDB-lite"/>
    </source>
</evidence>
<reference evidence="2" key="1">
    <citation type="submission" date="2023-03" db="EMBL/GenBank/DDBJ databases">
        <title>Mating type loci evolution in Malassezia.</title>
        <authorList>
            <person name="Coelho M.A."/>
        </authorList>
    </citation>
    <scope>NUCLEOTIDE SEQUENCE</scope>
    <source>
        <strain evidence="2">CBS 9557</strain>
    </source>
</reference>
<dbReference type="EMBL" id="CP119893">
    <property type="protein sequence ID" value="WFD25981.1"/>
    <property type="molecule type" value="Genomic_DNA"/>
</dbReference>
<accession>A0AAF0ENH3</accession>